<gene>
    <name evidence="3" type="ORF">CHH67_10400</name>
</gene>
<dbReference type="EMBL" id="NPBY01000030">
    <property type="protein sequence ID" value="PAD77401.1"/>
    <property type="molecule type" value="Genomic_DNA"/>
</dbReference>
<evidence type="ECO:0000313" key="3">
    <source>
        <dbReference type="EMBL" id="PAD77401.1"/>
    </source>
</evidence>
<dbReference type="GO" id="GO:0016787">
    <property type="term" value="F:hydrolase activity"/>
    <property type="evidence" value="ECO:0007669"/>
    <property type="project" value="UniProtKB-KW"/>
</dbReference>
<dbReference type="InterPro" id="IPR041999">
    <property type="entry name" value="Sortase_D_1"/>
</dbReference>
<feature type="active site" description="Proton donor/acceptor" evidence="2">
    <location>
        <position position="127"/>
    </location>
</feature>
<proteinExistence type="predicted"/>
<name>A0A268EWB2_9BACL</name>
<evidence type="ECO:0000256" key="1">
    <source>
        <dbReference type="ARBA" id="ARBA00022801"/>
    </source>
</evidence>
<reference evidence="3 4" key="1">
    <citation type="submission" date="2017-07" db="EMBL/GenBank/DDBJ databases">
        <title>Isolation and whole genome analysis of endospore-forming bacteria from heroin.</title>
        <authorList>
            <person name="Kalinowski J."/>
            <person name="Ahrens B."/>
            <person name="Al-Dilaimi A."/>
            <person name="Winkler A."/>
            <person name="Wibberg D."/>
            <person name="Schleenbecker U."/>
            <person name="Ruckert C."/>
            <person name="Wolfel R."/>
            <person name="Grass G."/>
        </authorList>
    </citation>
    <scope>NUCLEOTIDE SEQUENCE [LARGE SCALE GENOMIC DNA]</scope>
    <source>
        <strain evidence="3 4">7537-G1</strain>
    </source>
</reference>
<dbReference type="Pfam" id="PF04203">
    <property type="entry name" value="Sortase"/>
    <property type="match status" value="1"/>
</dbReference>
<dbReference type="OrthoDB" id="165822at2"/>
<dbReference type="Proteomes" id="UP000215596">
    <property type="component" value="Unassembled WGS sequence"/>
</dbReference>
<accession>A0A268EWB2</accession>
<sequence>MRRISGYVLLLAGAGVLLFAAIQYVQHQTSMKEALAEANAIISAPDQTQSGSGPNEAPEGTQFGPLMDRTEFRPELGEAIGVLYVPQLDVELPIVEGTDDEMLERGVGHYTSTALPSDNEQILLSGHRDTVFRDFDQLSVGDRFVVKLPYGVFEYEIQSTDIVDKDDTTVIRPMGTEVLVVSTCYPFRYLGNAPERFIFYAYPVDFPLHS</sequence>
<organism evidence="3 4">
    <name type="scientific">Paenibacillus campinasensis</name>
    <dbReference type="NCBI Taxonomy" id="66347"/>
    <lineage>
        <taxon>Bacteria</taxon>
        <taxon>Bacillati</taxon>
        <taxon>Bacillota</taxon>
        <taxon>Bacilli</taxon>
        <taxon>Bacillales</taxon>
        <taxon>Paenibacillaceae</taxon>
        <taxon>Paenibacillus</taxon>
    </lineage>
</organism>
<keyword evidence="1" id="KW-0378">Hydrolase</keyword>
<dbReference type="CDD" id="cd05828">
    <property type="entry name" value="Sortase_D_1"/>
    <property type="match status" value="1"/>
</dbReference>
<evidence type="ECO:0000256" key="2">
    <source>
        <dbReference type="PIRSR" id="PIRSR605754-1"/>
    </source>
</evidence>
<comment type="caution">
    <text evidence="3">The sequence shown here is derived from an EMBL/GenBank/DDBJ whole genome shotgun (WGS) entry which is preliminary data.</text>
</comment>
<evidence type="ECO:0000313" key="4">
    <source>
        <dbReference type="Proteomes" id="UP000215596"/>
    </source>
</evidence>
<protein>
    <submittedName>
        <fullName evidence="3">Class D sortase</fullName>
    </submittedName>
</protein>
<dbReference type="SUPFAM" id="SSF63817">
    <property type="entry name" value="Sortase"/>
    <property type="match status" value="1"/>
</dbReference>
<dbReference type="RefSeq" id="WP_095265101.1">
    <property type="nucleotide sequence ID" value="NZ_NPBY01000030.1"/>
</dbReference>
<dbReference type="NCBIfam" id="NF033746">
    <property type="entry name" value="class_D_sortase"/>
    <property type="match status" value="1"/>
</dbReference>
<dbReference type="InterPro" id="IPR005754">
    <property type="entry name" value="Sortase"/>
</dbReference>
<dbReference type="InterPro" id="IPR053525">
    <property type="entry name" value="Sortase_D"/>
</dbReference>
<dbReference type="Gene3D" id="2.40.260.10">
    <property type="entry name" value="Sortase"/>
    <property type="match status" value="1"/>
</dbReference>
<dbReference type="NCBIfam" id="TIGR01076">
    <property type="entry name" value="sortase_fam"/>
    <property type="match status" value="1"/>
</dbReference>
<feature type="active site" description="Acyl-thioester intermediate" evidence="2">
    <location>
        <position position="184"/>
    </location>
</feature>
<dbReference type="InterPro" id="IPR023365">
    <property type="entry name" value="Sortase_dom-sf"/>
</dbReference>
<dbReference type="AlphaFoldDB" id="A0A268EWB2"/>